<dbReference type="SUPFAM" id="SSF53335">
    <property type="entry name" value="S-adenosyl-L-methionine-dependent methyltransferases"/>
    <property type="match status" value="1"/>
</dbReference>
<dbReference type="Proteomes" id="UP000711391">
    <property type="component" value="Unassembled WGS sequence"/>
</dbReference>
<comment type="caution">
    <text evidence="1">The sequence shown here is derived from an EMBL/GenBank/DDBJ whole genome shotgun (WGS) entry which is preliminary data.</text>
</comment>
<dbReference type="Pfam" id="PF07021">
    <property type="entry name" value="MetW"/>
    <property type="match status" value="1"/>
</dbReference>
<reference evidence="1" key="1">
    <citation type="submission" date="2020-10" db="EMBL/GenBank/DDBJ databases">
        <title>Microbiome of the Black Sea water column analyzed by genome centric metagenomics.</title>
        <authorList>
            <person name="Cabello-Yeves P.J."/>
            <person name="Callieri C."/>
            <person name="Picazo A."/>
            <person name="Mehrshad M."/>
            <person name="Haro-Moreno J.M."/>
            <person name="Roda-Garcia J."/>
            <person name="Dzembekova N."/>
            <person name="Slabakova V."/>
            <person name="Slabakova N."/>
            <person name="Moncheva S."/>
            <person name="Rodriguez-Valera F."/>
        </authorList>
    </citation>
    <scope>NUCLEOTIDE SEQUENCE</scope>
    <source>
        <strain evidence="1">BS307-5m-G50</strain>
    </source>
</reference>
<protein>
    <submittedName>
        <fullName evidence="1">Methionine biosynthesis protein MetW</fullName>
    </submittedName>
</protein>
<evidence type="ECO:0000313" key="1">
    <source>
        <dbReference type="EMBL" id="MBL6818191.1"/>
    </source>
</evidence>
<dbReference type="AlphaFoldDB" id="A0A937I4U8"/>
<dbReference type="EMBL" id="JADHQD010000008">
    <property type="protein sequence ID" value="MBL6818191.1"/>
    <property type="molecule type" value="Genomic_DNA"/>
</dbReference>
<dbReference type="InterPro" id="IPR029063">
    <property type="entry name" value="SAM-dependent_MTases_sf"/>
</dbReference>
<sequence>MNISTSKIIKDWVPSNSKVIDFGCGDGSLLNDLINEKNACGYGVEIDLKKIQECVVKGLSVIQKDIDEGIQDFESSNFDVAIMASSIQCLRNPHIALRRMLRLSKQCIVTLPNLGFWKCRLHLASGKMPVTPNLPSSWYETKNLHLCTIKDFEKLCEDEGFAINKRLFLNDNGAKGLLSSLSPNLFASEGIYLLAKK</sequence>
<organism evidence="1 2">
    <name type="scientific">SAR86 cluster bacterium</name>
    <dbReference type="NCBI Taxonomy" id="2030880"/>
    <lineage>
        <taxon>Bacteria</taxon>
        <taxon>Pseudomonadati</taxon>
        <taxon>Pseudomonadota</taxon>
        <taxon>Gammaproteobacteria</taxon>
        <taxon>SAR86 cluster</taxon>
    </lineage>
</organism>
<dbReference type="InterPro" id="IPR010743">
    <property type="entry name" value="Methionine_synth_MetW"/>
</dbReference>
<dbReference type="NCBIfam" id="TIGR02081">
    <property type="entry name" value="metW"/>
    <property type="match status" value="1"/>
</dbReference>
<accession>A0A937I4U8</accession>
<name>A0A937I4U8_9GAMM</name>
<dbReference type="CDD" id="cd02440">
    <property type="entry name" value="AdoMet_MTases"/>
    <property type="match status" value="1"/>
</dbReference>
<evidence type="ECO:0000313" key="2">
    <source>
        <dbReference type="Proteomes" id="UP000711391"/>
    </source>
</evidence>
<proteinExistence type="predicted"/>
<gene>
    <name evidence="1" type="primary">metW</name>
    <name evidence="1" type="ORF">ISQ64_02150</name>
</gene>
<dbReference type="Gene3D" id="3.40.50.150">
    <property type="entry name" value="Vaccinia Virus protein VP39"/>
    <property type="match status" value="1"/>
</dbReference>